<evidence type="ECO:0000256" key="4">
    <source>
        <dbReference type="ARBA" id="ARBA00023002"/>
    </source>
</evidence>
<keyword evidence="4" id="KW-0560">Oxidoreductase</keyword>
<comment type="caution">
    <text evidence="7">The sequence shown here is derived from an EMBL/GenBank/DDBJ whole genome shotgun (WGS) entry which is preliminary data.</text>
</comment>
<dbReference type="Pfam" id="PF01266">
    <property type="entry name" value="DAO"/>
    <property type="match status" value="1"/>
</dbReference>
<dbReference type="SUPFAM" id="SSF51905">
    <property type="entry name" value="FAD/NAD(P)-binding domain"/>
    <property type="match status" value="1"/>
</dbReference>
<gene>
    <name evidence="7" type="ORF">BN12_480013</name>
</gene>
<evidence type="ECO:0000313" key="8">
    <source>
        <dbReference type="Proteomes" id="UP000035721"/>
    </source>
</evidence>
<dbReference type="Gene3D" id="3.50.50.60">
    <property type="entry name" value="FAD/NAD(P)-binding domain"/>
    <property type="match status" value="1"/>
</dbReference>
<dbReference type="PANTHER" id="PTHR43104">
    <property type="entry name" value="L-2-HYDROXYGLUTARATE DEHYDROGENASE, MITOCHONDRIAL"/>
    <property type="match status" value="1"/>
</dbReference>
<evidence type="ECO:0000313" key="7">
    <source>
        <dbReference type="EMBL" id="CCH79560.1"/>
    </source>
</evidence>
<dbReference type="NCBIfam" id="NF008726">
    <property type="entry name" value="PRK11728.1"/>
    <property type="match status" value="1"/>
</dbReference>
<dbReference type="RefSeq" id="WP_048556118.1">
    <property type="nucleotide sequence ID" value="NZ_HF570958.1"/>
</dbReference>
<dbReference type="AlphaFoldDB" id="A0A077M687"/>
<dbReference type="EMBL" id="CAJB01000379">
    <property type="protein sequence ID" value="CCH79560.1"/>
    <property type="molecule type" value="Genomic_DNA"/>
</dbReference>
<keyword evidence="8" id="KW-1185">Reference proteome</keyword>
<feature type="domain" description="FAD dependent oxidoreductase" evidence="6">
    <location>
        <begin position="9"/>
        <end position="399"/>
    </location>
</feature>
<dbReference type="Gene3D" id="3.30.9.10">
    <property type="entry name" value="D-Amino Acid Oxidase, subunit A, domain 2"/>
    <property type="match status" value="1"/>
</dbReference>
<organism evidence="7 8">
    <name type="scientific">Nostocoides japonicum T1-X7</name>
    <dbReference type="NCBI Taxonomy" id="1194083"/>
    <lineage>
        <taxon>Bacteria</taxon>
        <taxon>Bacillati</taxon>
        <taxon>Actinomycetota</taxon>
        <taxon>Actinomycetes</taxon>
        <taxon>Micrococcales</taxon>
        <taxon>Intrasporangiaceae</taxon>
        <taxon>Nostocoides</taxon>
    </lineage>
</organism>
<dbReference type="STRING" id="1194083.BN12_480013"/>
<evidence type="ECO:0000259" key="6">
    <source>
        <dbReference type="Pfam" id="PF01266"/>
    </source>
</evidence>
<comment type="similarity">
    <text evidence="5">Belongs to the L2HGDH family.</text>
</comment>
<dbReference type="GO" id="GO:0005737">
    <property type="term" value="C:cytoplasm"/>
    <property type="evidence" value="ECO:0007669"/>
    <property type="project" value="TreeGrafter"/>
</dbReference>
<evidence type="ECO:0000256" key="1">
    <source>
        <dbReference type="ARBA" id="ARBA00001974"/>
    </source>
</evidence>
<accession>A0A077M687</accession>
<protein>
    <recommendedName>
        <fullName evidence="6">FAD dependent oxidoreductase domain-containing protein</fullName>
    </recommendedName>
</protein>
<dbReference type="Proteomes" id="UP000035721">
    <property type="component" value="Unassembled WGS sequence"/>
</dbReference>
<dbReference type="InterPro" id="IPR006076">
    <property type="entry name" value="FAD-dep_OxRdtase"/>
</dbReference>
<reference evidence="7 8" key="1">
    <citation type="journal article" date="2013" name="ISME J.">
        <title>A metabolic model for members of the genus Tetrasphaera involved in enhanced biological phosphorus removal.</title>
        <authorList>
            <person name="Kristiansen R."/>
            <person name="Nguyen H.T.T."/>
            <person name="Saunders A.M."/>
            <person name="Nielsen J.L."/>
            <person name="Wimmer R."/>
            <person name="Le V.Q."/>
            <person name="McIlroy S.J."/>
            <person name="Petrovski S."/>
            <person name="Seviour R.J."/>
            <person name="Calteau A."/>
            <person name="Nielsen K.L."/>
            <person name="Nielsen P.H."/>
        </authorList>
    </citation>
    <scope>NUCLEOTIDE SEQUENCE [LARGE SCALE GENOMIC DNA]</scope>
    <source>
        <strain evidence="7 8">T1-X7</strain>
    </source>
</reference>
<keyword evidence="3" id="KW-0274">FAD</keyword>
<keyword evidence="2" id="KW-0285">Flavoprotein</keyword>
<dbReference type="PANTHER" id="PTHR43104:SF2">
    <property type="entry name" value="L-2-HYDROXYGLUTARATE DEHYDROGENASE, MITOCHONDRIAL"/>
    <property type="match status" value="1"/>
</dbReference>
<dbReference type="OrthoDB" id="9801699at2"/>
<evidence type="ECO:0000256" key="2">
    <source>
        <dbReference type="ARBA" id="ARBA00022630"/>
    </source>
</evidence>
<comment type="cofactor">
    <cofactor evidence="1">
        <name>FAD</name>
        <dbReference type="ChEBI" id="CHEBI:57692"/>
    </cofactor>
</comment>
<sequence length="407" mass="43549">MSPSPARVVVVVGGGIIGLAVADRLRADRPDADVTVLEKERAWARHQTGRNSGVIHSGLYYAPGSHKARMCRAGATSMAAFAEAEGVPYAICGKLVVATREDELPGLRRLLERGRANGLTVRELTPEQAREYEPHVRCVAALHVAETGIVDYVEVCRALARRLETGGATLSTGAELVAGHRGRGRNGATLLETTAGDIEADVVVNCAGLWSDVVARRLGHRTDVRIVPFRGEYHDLSPRAAQLVRGLVYPVPDPGFPFLGVHLTRGIDGHVHAGPNAVLALAREGYSWGTVHPREALQTLTFPGFWRLAAANWRPGGAEMARSLSRRRFAASVREILPDVGVDDLSPAPAGVRAQAMHRDGSLVDDFLIEGDDRIVHVLNAPSPAATSALEIARHVASLVRSGRDAA</sequence>
<dbReference type="GO" id="GO:0047545">
    <property type="term" value="F:(S)-2-hydroxyglutarate dehydrogenase activity"/>
    <property type="evidence" value="ECO:0007669"/>
    <property type="project" value="TreeGrafter"/>
</dbReference>
<dbReference type="InterPro" id="IPR036188">
    <property type="entry name" value="FAD/NAD-bd_sf"/>
</dbReference>
<evidence type="ECO:0000256" key="3">
    <source>
        <dbReference type="ARBA" id="ARBA00022827"/>
    </source>
</evidence>
<evidence type="ECO:0000256" key="5">
    <source>
        <dbReference type="ARBA" id="ARBA00037941"/>
    </source>
</evidence>
<proteinExistence type="inferred from homology"/>
<name>A0A077M687_9MICO</name>